<evidence type="ECO:0000256" key="3">
    <source>
        <dbReference type="SAM" id="MobiDB-lite"/>
    </source>
</evidence>
<evidence type="ECO:0000256" key="2">
    <source>
        <dbReference type="ARBA" id="ARBA00022821"/>
    </source>
</evidence>
<dbReference type="PANTHER" id="PTHR23155:SF1076">
    <property type="entry name" value="LEUCINE-RICH REPEAT (LRR) FAMILY PROTEIN-RELATED"/>
    <property type="match status" value="1"/>
</dbReference>
<dbReference type="InterPro" id="IPR044974">
    <property type="entry name" value="Disease_R_plants"/>
</dbReference>
<dbReference type="InterPro" id="IPR055414">
    <property type="entry name" value="LRR_R13L4/SHOC2-like"/>
</dbReference>
<evidence type="ECO:0000259" key="4">
    <source>
        <dbReference type="Pfam" id="PF23559"/>
    </source>
</evidence>
<dbReference type="InterPro" id="IPR036388">
    <property type="entry name" value="WH-like_DNA-bd_sf"/>
</dbReference>
<dbReference type="Gene3D" id="3.80.10.10">
    <property type="entry name" value="Ribonuclease Inhibitor"/>
    <property type="match status" value="1"/>
</dbReference>
<sequence length="657" mass="73908">SDPNLTLLPVPHSAAPIDLFFLTVTSPLPPMSKGGIVEEVISPLLKQLAKAKLHADESFQGDENLSEIKLLLEKIERVVGDVQAVFLQARRWERDVMDQLGSVARRVNEIMEDCDGSCGFQLNLERIDHDVSRIKEQHATPPLQLPPLEPCDPLSPSWRPTKDGLENPPESTVWWRLELERKILESSAMAELQVSYDTLDLQLKLCLLCLSIFPEGSVIKKRALIYWWIGEGLVSPATGDSTAEESGEKCFTELISKRLMEPIRRGHAPVADSCRVHPWIRLMLVSVARRGDFFDFDQEGKPTPDSSRSRRSCLRGGAQGSPPQAIRGRQARDEELSTLFNLDEPYLRFRKGWLANRRKVAVLQLGRWQSSARHHIEVENTDLLEGLGCLKHLKYLSLQGISRIRELPDSIGELSNLMILDLRSCHNLERLPAGVVSLKRLTHLDVSECYLLEQMPKGLGSLVELQVLKGFVIGNPRSRDPCRLSELTSLERLRKLSVCISSAAVVAGGEMNELERLGSLRSLTITWGVVSLPSRKGTAKLTRAATMAIRLPSKLEKLDLRCFPSLEPPQWLNPTFVTGLRKLYIRGGRLGSLGLDATKIWKVEVLRLKFLRELQMEWSELRAAFPSLCLFEQYKCDKLNSFPCGEDGVWVRSDSAQ</sequence>
<gene>
    <name evidence="6" type="primary">RPP13L4_2</name>
    <name evidence="6" type="ORF">g.54824</name>
</gene>
<evidence type="ECO:0000256" key="1">
    <source>
        <dbReference type="ARBA" id="ARBA00022737"/>
    </source>
</evidence>
<dbReference type="GO" id="GO:0002758">
    <property type="term" value="P:innate immune response-activating signaling pathway"/>
    <property type="evidence" value="ECO:0007669"/>
    <property type="project" value="UniProtKB-ARBA"/>
</dbReference>
<dbReference type="Pfam" id="PF23598">
    <property type="entry name" value="LRR_14"/>
    <property type="match status" value="1"/>
</dbReference>
<feature type="domain" description="Disease resistance protein winged helix" evidence="4">
    <location>
        <begin position="212"/>
        <end position="280"/>
    </location>
</feature>
<name>A0A1D1YSL2_9ARAE</name>
<dbReference type="EMBL" id="GDJX01010305">
    <property type="protein sequence ID" value="JAT57631.1"/>
    <property type="molecule type" value="Transcribed_RNA"/>
</dbReference>
<dbReference type="InterPro" id="IPR058922">
    <property type="entry name" value="WHD_DRP"/>
</dbReference>
<dbReference type="Pfam" id="PF23559">
    <property type="entry name" value="WHD_DRP"/>
    <property type="match status" value="1"/>
</dbReference>
<dbReference type="GO" id="GO:0009626">
    <property type="term" value="P:plant-type hypersensitive response"/>
    <property type="evidence" value="ECO:0007669"/>
    <property type="project" value="UniProtKB-ARBA"/>
</dbReference>
<feature type="domain" description="Disease resistance R13L4/SHOC-2-like LRR" evidence="5">
    <location>
        <begin position="378"/>
        <end position="592"/>
    </location>
</feature>
<dbReference type="FunFam" id="1.10.10.10:FF:000322">
    <property type="entry name" value="Probable disease resistance protein At1g63360"/>
    <property type="match status" value="1"/>
</dbReference>
<keyword evidence="1" id="KW-0677">Repeat</keyword>
<dbReference type="AlphaFoldDB" id="A0A1D1YSL2"/>
<dbReference type="InterPro" id="IPR032675">
    <property type="entry name" value="LRR_dom_sf"/>
</dbReference>
<feature type="region of interest" description="Disordered" evidence="3">
    <location>
        <begin position="298"/>
        <end position="330"/>
    </location>
</feature>
<evidence type="ECO:0000259" key="5">
    <source>
        <dbReference type="Pfam" id="PF23598"/>
    </source>
</evidence>
<accession>A0A1D1YSL2</accession>
<dbReference type="GO" id="GO:0042742">
    <property type="term" value="P:defense response to bacterium"/>
    <property type="evidence" value="ECO:0007669"/>
    <property type="project" value="UniProtKB-ARBA"/>
</dbReference>
<protein>
    <submittedName>
        <fullName evidence="6">Disease resistance RPP13-like protein 4</fullName>
    </submittedName>
</protein>
<proteinExistence type="predicted"/>
<dbReference type="SUPFAM" id="SSF52058">
    <property type="entry name" value="L domain-like"/>
    <property type="match status" value="1"/>
</dbReference>
<dbReference type="PANTHER" id="PTHR23155">
    <property type="entry name" value="DISEASE RESISTANCE PROTEIN RP"/>
    <property type="match status" value="1"/>
</dbReference>
<keyword evidence="2" id="KW-0611">Plant defense</keyword>
<organism evidence="6">
    <name type="scientific">Anthurium amnicola</name>
    <dbReference type="NCBI Taxonomy" id="1678845"/>
    <lineage>
        <taxon>Eukaryota</taxon>
        <taxon>Viridiplantae</taxon>
        <taxon>Streptophyta</taxon>
        <taxon>Embryophyta</taxon>
        <taxon>Tracheophyta</taxon>
        <taxon>Spermatophyta</taxon>
        <taxon>Magnoliopsida</taxon>
        <taxon>Liliopsida</taxon>
        <taxon>Araceae</taxon>
        <taxon>Pothoideae</taxon>
        <taxon>Potheae</taxon>
        <taxon>Anthurium</taxon>
    </lineage>
</organism>
<reference evidence="6" key="1">
    <citation type="submission" date="2015-07" db="EMBL/GenBank/DDBJ databases">
        <title>Transcriptome Assembly of Anthurium amnicola.</title>
        <authorList>
            <person name="Suzuki J."/>
        </authorList>
    </citation>
    <scope>NUCLEOTIDE SEQUENCE</scope>
</reference>
<evidence type="ECO:0000313" key="6">
    <source>
        <dbReference type="EMBL" id="JAT57631.1"/>
    </source>
</evidence>
<feature type="non-terminal residue" evidence="6">
    <location>
        <position position="1"/>
    </location>
</feature>
<dbReference type="Gene3D" id="1.10.10.10">
    <property type="entry name" value="Winged helix-like DNA-binding domain superfamily/Winged helix DNA-binding domain"/>
    <property type="match status" value="1"/>
</dbReference>